<sequence length="391" mass="43303">MSLHIDKVWRKEQDIDRLVPIMDIKLDDQIGVRTGQMIPLDGRVLYGDAMLNKASITGEPLSVHKSKGAPVFAGTVLDEGQLVLQVTKVSGTGQYDRIVHIIEDSEKLKSNTETRVSHLGDHLVPVTFVATALTYLLTRNITRAYSILMVDFCCALKLSMPISSLTAMHEASVLGISVKGGKVMEDYTQAKTIVFDKTGTLTKAEPKVKEVIGFGGHDPIEMLRLAACLEEHYPHSIANAVVKRSDELHLRHEEEHSEVKYIVAHGIASDINGVLLRIGSYHFIFEDEGILIPEGEQQKFDALPDEYSHLYLSIGGQLAAVILIEDPIKEEAKQTIQQLHACGFEKVVMLTGDSQQTAKAVAAHLGLDDYCAEVLPEDKASYIEQEHMHFR</sequence>
<dbReference type="PANTHER" id="PTHR48085">
    <property type="entry name" value="CADMIUM/ZINC-TRANSPORTING ATPASE HMA2-RELATED"/>
    <property type="match status" value="1"/>
</dbReference>
<comment type="subcellular location">
    <subcellularLocation>
        <location evidence="1">Membrane</location>
        <topology evidence="1">Multi-pass membrane protein</topology>
    </subcellularLocation>
</comment>
<reference evidence="10 11" key="1">
    <citation type="submission" date="2022-03" db="EMBL/GenBank/DDBJ databases">
        <title>Novel taxa within the pig intestine.</title>
        <authorList>
            <person name="Wylensek D."/>
            <person name="Bishof K."/>
            <person name="Afrizal A."/>
            <person name="Clavel T."/>
        </authorList>
    </citation>
    <scope>NUCLEOTIDE SEQUENCE [LARGE SCALE GENOMIC DNA]</scope>
    <source>
        <strain evidence="10 11">Cla-KB-P134</strain>
    </source>
</reference>
<keyword evidence="5" id="KW-1133">Transmembrane helix</keyword>
<dbReference type="EC" id="7.2.2.21" evidence="7"/>
<dbReference type="Gene3D" id="3.40.50.1000">
    <property type="entry name" value="HAD superfamily/HAD-like"/>
    <property type="match status" value="1"/>
</dbReference>
<dbReference type="Proteomes" id="UP001285244">
    <property type="component" value="Unassembled WGS sequence"/>
</dbReference>
<dbReference type="InterPro" id="IPR059000">
    <property type="entry name" value="ATPase_P-type_domA"/>
</dbReference>
<keyword evidence="3" id="KW-0104">Cadmium</keyword>
<dbReference type="InterPro" id="IPR023214">
    <property type="entry name" value="HAD_sf"/>
</dbReference>
<keyword evidence="6" id="KW-0472">Membrane</keyword>
<dbReference type="InterPro" id="IPR008250">
    <property type="entry name" value="ATPase_P-typ_transduc_dom_A_sf"/>
</dbReference>
<dbReference type="RefSeq" id="WP_320325039.1">
    <property type="nucleotide sequence ID" value="NZ_JALBUS010000003.1"/>
</dbReference>
<evidence type="ECO:0000313" key="11">
    <source>
        <dbReference type="Proteomes" id="UP001285244"/>
    </source>
</evidence>
<dbReference type="InterPro" id="IPR023299">
    <property type="entry name" value="ATPase_P-typ_cyto_dom_N"/>
</dbReference>
<dbReference type="SUPFAM" id="SSF81653">
    <property type="entry name" value="Calcium ATPase, transduction domain A"/>
    <property type="match status" value="1"/>
</dbReference>
<evidence type="ECO:0000256" key="8">
    <source>
        <dbReference type="ARBA" id="ARBA00049338"/>
    </source>
</evidence>
<evidence type="ECO:0000256" key="4">
    <source>
        <dbReference type="ARBA" id="ARBA00022692"/>
    </source>
</evidence>
<evidence type="ECO:0000256" key="2">
    <source>
        <dbReference type="ARBA" id="ARBA00006024"/>
    </source>
</evidence>
<comment type="caution">
    <text evidence="10">The sequence shown here is derived from an EMBL/GenBank/DDBJ whole genome shotgun (WGS) entry which is preliminary data.</text>
</comment>
<dbReference type="InterPro" id="IPR001757">
    <property type="entry name" value="P_typ_ATPase"/>
</dbReference>
<dbReference type="InterPro" id="IPR036412">
    <property type="entry name" value="HAD-like_sf"/>
</dbReference>
<dbReference type="Pfam" id="PF00702">
    <property type="entry name" value="Hydrolase"/>
    <property type="match status" value="1"/>
</dbReference>
<dbReference type="EMBL" id="JALBUS010000003">
    <property type="protein sequence ID" value="MDX8416707.1"/>
    <property type="molecule type" value="Genomic_DNA"/>
</dbReference>
<evidence type="ECO:0000313" key="10">
    <source>
        <dbReference type="EMBL" id="MDX8416707.1"/>
    </source>
</evidence>
<dbReference type="Pfam" id="PF00122">
    <property type="entry name" value="E1-E2_ATPase"/>
    <property type="match status" value="1"/>
</dbReference>
<protein>
    <recommendedName>
        <fullName evidence="7">Cd(2+)-exporting ATPase</fullName>
        <ecNumber evidence="7">7.2.2.21</ecNumber>
    </recommendedName>
</protein>
<evidence type="ECO:0000256" key="3">
    <source>
        <dbReference type="ARBA" id="ARBA00022539"/>
    </source>
</evidence>
<dbReference type="SUPFAM" id="SSF56784">
    <property type="entry name" value="HAD-like"/>
    <property type="match status" value="1"/>
</dbReference>
<dbReference type="InterPro" id="IPR018303">
    <property type="entry name" value="ATPase_P-typ_P_site"/>
</dbReference>
<keyword evidence="11" id="KW-1185">Reference proteome</keyword>
<proteinExistence type="inferred from homology"/>
<dbReference type="Gene3D" id="3.40.1110.10">
    <property type="entry name" value="Calcium-transporting ATPase, cytoplasmic domain N"/>
    <property type="match status" value="1"/>
</dbReference>
<feature type="domain" description="P-type ATPase A" evidence="9">
    <location>
        <begin position="7"/>
        <end position="102"/>
    </location>
</feature>
<accession>A0ABU4WJH4</accession>
<gene>
    <name evidence="10" type="ORF">MOZ64_02460</name>
</gene>
<name>A0ABU4WJH4_9FIRM</name>
<evidence type="ECO:0000259" key="9">
    <source>
        <dbReference type="Pfam" id="PF00122"/>
    </source>
</evidence>
<dbReference type="PANTHER" id="PTHR48085:SF5">
    <property type="entry name" value="CADMIUM_ZINC-TRANSPORTING ATPASE HMA4-RELATED"/>
    <property type="match status" value="1"/>
</dbReference>
<dbReference type="NCBIfam" id="TIGR01494">
    <property type="entry name" value="ATPase_P-type"/>
    <property type="match status" value="1"/>
</dbReference>
<evidence type="ECO:0000256" key="5">
    <source>
        <dbReference type="ARBA" id="ARBA00022989"/>
    </source>
</evidence>
<evidence type="ECO:0000256" key="7">
    <source>
        <dbReference type="ARBA" id="ARBA00039103"/>
    </source>
</evidence>
<organism evidence="10 11">
    <name type="scientific">Absicoccus intestinalis</name>
    <dbReference type="NCBI Taxonomy" id="2926319"/>
    <lineage>
        <taxon>Bacteria</taxon>
        <taxon>Bacillati</taxon>
        <taxon>Bacillota</taxon>
        <taxon>Erysipelotrichia</taxon>
        <taxon>Erysipelotrichales</taxon>
        <taxon>Erysipelotrichaceae</taxon>
        <taxon>Absicoccus</taxon>
    </lineage>
</organism>
<dbReference type="PROSITE" id="PS00154">
    <property type="entry name" value="ATPASE_E1_E2"/>
    <property type="match status" value="1"/>
</dbReference>
<evidence type="ECO:0000256" key="6">
    <source>
        <dbReference type="ARBA" id="ARBA00023136"/>
    </source>
</evidence>
<comment type="similarity">
    <text evidence="2">Belongs to the cation transport ATPase (P-type) (TC 3.A.3) family. Type IB subfamily.</text>
</comment>
<comment type="catalytic activity">
    <reaction evidence="8">
        <text>Cd(2+)(in) + ATP + H2O = Cd(2+)(out) + ADP + phosphate + H(+)</text>
        <dbReference type="Rhea" id="RHEA:12132"/>
        <dbReference type="ChEBI" id="CHEBI:15377"/>
        <dbReference type="ChEBI" id="CHEBI:15378"/>
        <dbReference type="ChEBI" id="CHEBI:30616"/>
        <dbReference type="ChEBI" id="CHEBI:43474"/>
        <dbReference type="ChEBI" id="CHEBI:48775"/>
        <dbReference type="ChEBI" id="CHEBI:456216"/>
        <dbReference type="EC" id="7.2.2.21"/>
    </reaction>
</comment>
<evidence type="ECO:0000256" key="1">
    <source>
        <dbReference type="ARBA" id="ARBA00004141"/>
    </source>
</evidence>
<dbReference type="Gene3D" id="2.70.150.10">
    <property type="entry name" value="Calcium-transporting ATPase, cytoplasmic transduction domain A"/>
    <property type="match status" value="1"/>
</dbReference>
<keyword evidence="4" id="KW-0812">Transmembrane</keyword>
<dbReference type="PRINTS" id="PR00119">
    <property type="entry name" value="CATATPASE"/>
</dbReference>
<dbReference type="InterPro" id="IPR051014">
    <property type="entry name" value="Cation_Transport_ATPase_IB"/>
</dbReference>